<dbReference type="Proteomes" id="UP001371456">
    <property type="component" value="Unassembled WGS sequence"/>
</dbReference>
<comment type="similarity">
    <text evidence="6">Belongs to the major facilitator superfamily. Phosphate:H(+) symporter (TC 2.A.1.9) family.</text>
</comment>
<keyword evidence="9" id="KW-1185">Reference proteome</keyword>
<name>A0AAN8TSG1_SOLBU</name>
<evidence type="ECO:0000313" key="9">
    <source>
        <dbReference type="Proteomes" id="UP001371456"/>
    </source>
</evidence>
<feature type="transmembrane region" description="Helical" evidence="7">
    <location>
        <begin position="439"/>
        <end position="459"/>
    </location>
</feature>
<feature type="transmembrane region" description="Helical" evidence="7">
    <location>
        <begin position="311"/>
        <end position="337"/>
    </location>
</feature>
<dbReference type="AlphaFoldDB" id="A0AAN8TSG1"/>
<keyword evidence="4 7" id="KW-1133">Transmembrane helix</keyword>
<keyword evidence="3 7" id="KW-0812">Transmembrane</keyword>
<evidence type="ECO:0000256" key="4">
    <source>
        <dbReference type="ARBA" id="ARBA00022989"/>
    </source>
</evidence>
<evidence type="ECO:0000256" key="2">
    <source>
        <dbReference type="ARBA" id="ARBA00005982"/>
    </source>
</evidence>
<comment type="subcellular location">
    <subcellularLocation>
        <location evidence="1">Membrane</location>
        <topology evidence="1">Multi-pass membrane protein</topology>
    </subcellularLocation>
</comment>
<accession>A0AAN8TSG1</accession>
<feature type="transmembrane region" description="Helical" evidence="7">
    <location>
        <begin position="561"/>
        <end position="581"/>
    </location>
</feature>
<dbReference type="PANTHER" id="PTHR11654">
    <property type="entry name" value="OLIGOPEPTIDE TRANSPORTER-RELATED"/>
    <property type="match status" value="1"/>
</dbReference>
<feature type="transmembrane region" description="Helical" evidence="7">
    <location>
        <begin position="406"/>
        <end position="427"/>
    </location>
</feature>
<comment type="caution">
    <text evidence="8">The sequence shown here is derived from an EMBL/GenBank/DDBJ whole genome shotgun (WGS) entry which is preliminary data.</text>
</comment>
<comment type="similarity">
    <text evidence="2">Belongs to the major facilitator superfamily. Proton-dependent oligopeptide transporter (POT/PTR) (TC 2.A.17) family.</text>
</comment>
<evidence type="ECO:0000256" key="6">
    <source>
        <dbReference type="ARBA" id="ARBA00044504"/>
    </source>
</evidence>
<evidence type="ECO:0000313" key="8">
    <source>
        <dbReference type="EMBL" id="KAK6790547.1"/>
    </source>
</evidence>
<evidence type="ECO:0000256" key="5">
    <source>
        <dbReference type="ARBA" id="ARBA00023136"/>
    </source>
</evidence>
<dbReference type="GO" id="GO:0022857">
    <property type="term" value="F:transmembrane transporter activity"/>
    <property type="evidence" value="ECO:0007669"/>
    <property type="project" value="InterPro"/>
</dbReference>
<dbReference type="InterPro" id="IPR036259">
    <property type="entry name" value="MFS_trans_sf"/>
</dbReference>
<evidence type="ECO:0000256" key="3">
    <source>
        <dbReference type="ARBA" id="ARBA00022692"/>
    </source>
</evidence>
<proteinExistence type="inferred from homology"/>
<feature type="transmembrane region" description="Helical" evidence="7">
    <location>
        <begin position="532"/>
        <end position="554"/>
    </location>
</feature>
<reference evidence="8 9" key="1">
    <citation type="submission" date="2024-02" db="EMBL/GenBank/DDBJ databases">
        <title>de novo genome assembly of Solanum bulbocastanum strain 11H21.</title>
        <authorList>
            <person name="Hosaka A.J."/>
        </authorList>
    </citation>
    <scope>NUCLEOTIDE SEQUENCE [LARGE SCALE GENOMIC DNA]</scope>
    <source>
        <tissue evidence="8">Young leaves</tissue>
    </source>
</reference>
<dbReference type="GO" id="GO:0016020">
    <property type="term" value="C:membrane"/>
    <property type="evidence" value="ECO:0007669"/>
    <property type="project" value="UniProtKB-SubCell"/>
</dbReference>
<dbReference type="InterPro" id="IPR000109">
    <property type="entry name" value="POT_fam"/>
</dbReference>
<evidence type="ECO:0000256" key="1">
    <source>
        <dbReference type="ARBA" id="ARBA00004141"/>
    </source>
</evidence>
<dbReference type="SUPFAM" id="SSF103473">
    <property type="entry name" value="MFS general substrate transporter"/>
    <property type="match status" value="1"/>
</dbReference>
<dbReference type="EMBL" id="JBANQN010000004">
    <property type="protein sequence ID" value="KAK6790547.1"/>
    <property type="molecule type" value="Genomic_DNA"/>
</dbReference>
<feature type="transmembrane region" description="Helical" evidence="7">
    <location>
        <begin position="286"/>
        <end position="305"/>
    </location>
</feature>
<evidence type="ECO:0000256" key="7">
    <source>
        <dbReference type="SAM" id="Phobius"/>
    </source>
</evidence>
<keyword evidence="5 7" id="KW-0472">Membrane</keyword>
<feature type="transmembrane region" description="Helical" evidence="7">
    <location>
        <begin position="186"/>
        <end position="206"/>
    </location>
</feature>
<sequence length="657" mass="73846">MLLKLGKWSMIEESVLRQKSRINWIQLGDENNKYFSAIIKERTQRKQIRGITSLDGQMLYEPQEIQNEFVLFYKSLMETLALQLPAIDVQFIQWSIQHGKGKTKTAQIFKIILAEGIYGLWIERNNRIFKKKRKMEENVAKEIAYVTIARAPAVNESCEKLASYGLLPNMIIYITTFYHMEAASASVLLALWTALSNGLGLFGAFLSDSYLGRFRAVAIGTISSLIHQHGCDGATAVQLAILLCSFGLISIGTGFNRPCSIAFGADQLENKENPDNERLIDSYFNWYYASVGVSLVLAVTVIVYIQDHFGWQIGFAVPALLMIVSVSVFLIGSPLYIKAKARGSLFTGLFQVAVAAFRKRHINVQACIIDDPHVELKPDGKVSDPWNLCCVEQVELLKCFLRVLPMWSTCLILLVAIGQTFSIFQMMTMDRHVFSLFEIPAGSFSIITLIAWTIWVALYDRILVPLLSRYTGHPTGLSPVSRMGISLILGCMATALQAITETIRRNKAIEAGFEDDPNAVLNMSWMWFVPHFALYGVAEAFNVVGQIEFIYSLFPKSMSSFASAMYTFGLAIASLISSFLMDELGPTLEVSVSFGKYENDALSWEKWSSFSPNKYLEEADKCKTSGSVAQKKAYFEAHYKKIATQKMEQEKWNKLNL</sequence>
<organism evidence="8 9">
    <name type="scientific">Solanum bulbocastanum</name>
    <name type="common">Wild potato</name>
    <dbReference type="NCBI Taxonomy" id="147425"/>
    <lineage>
        <taxon>Eukaryota</taxon>
        <taxon>Viridiplantae</taxon>
        <taxon>Streptophyta</taxon>
        <taxon>Embryophyta</taxon>
        <taxon>Tracheophyta</taxon>
        <taxon>Spermatophyta</taxon>
        <taxon>Magnoliopsida</taxon>
        <taxon>eudicotyledons</taxon>
        <taxon>Gunneridae</taxon>
        <taxon>Pentapetalae</taxon>
        <taxon>asterids</taxon>
        <taxon>lamiids</taxon>
        <taxon>Solanales</taxon>
        <taxon>Solanaceae</taxon>
        <taxon>Solanoideae</taxon>
        <taxon>Solaneae</taxon>
        <taxon>Solanum</taxon>
    </lineage>
</organism>
<dbReference type="Gene3D" id="1.20.1250.20">
    <property type="entry name" value="MFS general substrate transporter like domains"/>
    <property type="match status" value="1"/>
</dbReference>
<gene>
    <name evidence="8" type="ORF">RDI58_009628</name>
</gene>
<feature type="transmembrane region" description="Helical" evidence="7">
    <location>
        <begin position="480"/>
        <end position="499"/>
    </location>
</feature>
<protein>
    <submittedName>
        <fullName evidence="8">Uncharacterized protein</fullName>
    </submittedName>
</protein>
<dbReference type="Pfam" id="PF00854">
    <property type="entry name" value="PTR2"/>
    <property type="match status" value="1"/>
</dbReference>